<sequence length="320" mass="36875">MIFDDHDITDDWNLTADWESHIYGNTVTKHMISDGLLSYCLFQGWGNNPERLDPIIEKLRSLALKKDFANKQLTEQLLDFNQWDYVVETSPRIAVLDTRTQRWRSETSAKNPSGLMDWRSLEQLEDQLYESFGSILVVSAAPVFGVKAIEVVQKACELVGQELLVDVENWMAHQGSARKLMSMMRHDNAPDEIIILSGDVHYSFCFSAERRFSSSTDKIWQLTCSGFKNEFPQKLLKFFDYIDRFLYSQYSLLNIFTKRRKLAVDHHPLKTQDNAFKHLNGRHLVSSSAAGVVELDQKGMLKHYRLVTGSGDIHEFALDE</sequence>
<accession>A0ABT5F8G6</accession>
<comment type="caution">
    <text evidence="1">The sequence shown here is derived from an EMBL/GenBank/DDBJ whole genome shotgun (WGS) entry which is preliminary data.</text>
</comment>
<keyword evidence="2" id="KW-1185">Reference proteome</keyword>
<evidence type="ECO:0000313" key="1">
    <source>
        <dbReference type="EMBL" id="MDC2887835.1"/>
    </source>
</evidence>
<dbReference type="RefSeq" id="WP_272179614.1">
    <property type="nucleotide sequence ID" value="NZ_JAQOMS010000002.1"/>
</dbReference>
<name>A0ABT5F8G6_9GAMM</name>
<proteinExistence type="predicted"/>
<dbReference type="PANTHER" id="PTHR37031">
    <property type="entry name" value="METALLOPHOSPHATASE BINDING DOMAIN PROTEIN"/>
    <property type="match status" value="1"/>
</dbReference>
<dbReference type="PANTHER" id="PTHR37031:SF2">
    <property type="entry name" value="PHOD-LIKE PHOSPHATASE METALLOPHOSPHATASE DOMAIN-CONTAINING PROTEIN"/>
    <property type="match status" value="1"/>
</dbReference>
<evidence type="ECO:0008006" key="3">
    <source>
        <dbReference type="Google" id="ProtNLM"/>
    </source>
</evidence>
<organism evidence="1 2">
    <name type="scientific">Psychrosphaera algicola</name>
    <dbReference type="NCBI Taxonomy" id="3023714"/>
    <lineage>
        <taxon>Bacteria</taxon>
        <taxon>Pseudomonadati</taxon>
        <taxon>Pseudomonadota</taxon>
        <taxon>Gammaproteobacteria</taxon>
        <taxon>Alteromonadales</taxon>
        <taxon>Pseudoalteromonadaceae</taxon>
        <taxon>Psychrosphaera</taxon>
    </lineage>
</organism>
<gene>
    <name evidence="1" type="ORF">PN838_01995</name>
</gene>
<dbReference type="Proteomes" id="UP001528411">
    <property type="component" value="Unassembled WGS sequence"/>
</dbReference>
<dbReference type="InterPro" id="IPR038607">
    <property type="entry name" value="PhoD-like_sf"/>
</dbReference>
<protein>
    <recommendedName>
        <fullName evidence="3">PhoD-like phosphatase metallophosphatase domain-containing protein</fullName>
    </recommendedName>
</protein>
<reference evidence="1 2" key="1">
    <citation type="submission" date="2023-01" db="EMBL/GenBank/DDBJ databases">
        <title>Psychrosphaera sp. nov., isolated from marine algae.</title>
        <authorList>
            <person name="Bayburt H."/>
            <person name="Choi B.J."/>
            <person name="Kim J.M."/>
            <person name="Choi D.G."/>
            <person name="Jeon C.O."/>
        </authorList>
    </citation>
    <scope>NUCLEOTIDE SEQUENCE [LARGE SCALE GENOMIC DNA]</scope>
    <source>
        <strain evidence="1 2">G1-22</strain>
    </source>
</reference>
<dbReference type="EMBL" id="JAQOMS010000002">
    <property type="protein sequence ID" value="MDC2887835.1"/>
    <property type="molecule type" value="Genomic_DNA"/>
</dbReference>
<evidence type="ECO:0000313" key="2">
    <source>
        <dbReference type="Proteomes" id="UP001528411"/>
    </source>
</evidence>
<dbReference type="Gene3D" id="3.60.21.70">
    <property type="entry name" value="PhoD-like phosphatase"/>
    <property type="match status" value="1"/>
</dbReference>